<dbReference type="PANTHER" id="PTHR43855:SF1">
    <property type="entry name" value="THIOSULFATE SULFURTRANSFERASE"/>
    <property type="match status" value="1"/>
</dbReference>
<accession>A0A368HDC8</accession>
<evidence type="ECO:0000313" key="4">
    <source>
        <dbReference type="Proteomes" id="UP000253250"/>
    </source>
</evidence>
<dbReference type="EMBL" id="PSYR01000002">
    <property type="protein sequence ID" value="RCN56445.1"/>
    <property type="molecule type" value="Genomic_DNA"/>
</dbReference>
<dbReference type="InterPro" id="IPR051126">
    <property type="entry name" value="Thiosulfate_sulfurtransferase"/>
</dbReference>
<evidence type="ECO:0000313" key="3">
    <source>
        <dbReference type="EMBL" id="RCN56445.1"/>
    </source>
</evidence>
<dbReference type="PANTHER" id="PTHR43855">
    <property type="entry name" value="THIOSULFATE SULFURTRANSFERASE"/>
    <property type="match status" value="1"/>
</dbReference>
<dbReference type="AlphaFoldDB" id="A0A368HDC8"/>
<gene>
    <name evidence="3" type="ORF">C4900_11570</name>
</gene>
<dbReference type="SMART" id="SM00450">
    <property type="entry name" value="RHOD"/>
    <property type="match status" value="2"/>
</dbReference>
<dbReference type="PROSITE" id="PS50206">
    <property type="entry name" value="RHODANESE_3"/>
    <property type="match status" value="2"/>
</dbReference>
<feature type="domain" description="Rhodanese" evidence="2">
    <location>
        <begin position="209"/>
        <end position="325"/>
    </location>
</feature>
<evidence type="ECO:0000256" key="1">
    <source>
        <dbReference type="ARBA" id="ARBA00022737"/>
    </source>
</evidence>
<dbReference type="Gene3D" id="3.40.250.10">
    <property type="entry name" value="Rhodanese-like domain"/>
    <property type="match status" value="2"/>
</dbReference>
<dbReference type="CDD" id="cd01449">
    <property type="entry name" value="TST_Repeat_2"/>
    <property type="match status" value="1"/>
</dbReference>
<reference evidence="3 4" key="1">
    <citation type="submission" date="2018-02" db="EMBL/GenBank/DDBJ databases">
        <title>Insights into the biology of acidophilic members of the Acidiferrobacteraceae family derived from comparative genomic analyses.</title>
        <authorList>
            <person name="Issotta F."/>
            <person name="Thyssen C."/>
            <person name="Mena C."/>
            <person name="Moya A."/>
            <person name="Bellenberg S."/>
            <person name="Sproer C."/>
            <person name="Covarrubias P.C."/>
            <person name="Sand W."/>
            <person name="Quatrini R."/>
            <person name="Vera M."/>
        </authorList>
    </citation>
    <scope>NUCLEOTIDE SEQUENCE [LARGE SCALE GENOMIC DNA]</scope>
    <source>
        <strain evidence="4">m-1</strain>
    </source>
</reference>
<name>A0A368HDC8_9GAMM</name>
<keyword evidence="1" id="KW-0677">Repeat</keyword>
<dbReference type="InterPro" id="IPR036873">
    <property type="entry name" value="Rhodanese-like_dom_sf"/>
</dbReference>
<dbReference type="Proteomes" id="UP000253250">
    <property type="component" value="Unassembled WGS sequence"/>
</dbReference>
<comment type="caution">
    <text evidence="3">The sequence shown here is derived from an EMBL/GenBank/DDBJ whole genome shotgun (WGS) entry which is preliminary data.</text>
</comment>
<proteinExistence type="predicted"/>
<keyword evidence="4" id="KW-1185">Reference proteome</keyword>
<keyword evidence="3" id="KW-0808">Transferase</keyword>
<sequence length="330" mass="36220">MVRLLLPARHDNHIRNHPGGMNVMGIKISTLHRNVLAALCLSAISGTALAALPGPIVSPHWLKAHLHDKRLVILDLRSPKAYAAGHIPGAISAPYVHWRMMIRGVNRMLPPIPVIQAYLRSVGVNNNSEVVVYNDLATPMGLGLGGETRAFWTLKVLGHNSEALLNGGFEGWLKSHGALTKTVRHAHGNLTAHFQPQIYATLQQVRADLHTHVVLVDNRPMHQIVGLTKAPFVARYGHIPGAVPYPVTWMVGHNGNLLPKAKLEALARVAGFPENHGAPMVTYCNTGHWASIGWFVATQELGYKNVRLYDGSMTQWAYHHRDPVSVGFVN</sequence>
<dbReference type="GO" id="GO:0016740">
    <property type="term" value="F:transferase activity"/>
    <property type="evidence" value="ECO:0007669"/>
    <property type="project" value="UniProtKB-KW"/>
</dbReference>
<organism evidence="3 4">
    <name type="scientific">Acidiferrobacter thiooxydans</name>
    <dbReference type="NCBI Taxonomy" id="163359"/>
    <lineage>
        <taxon>Bacteria</taxon>
        <taxon>Pseudomonadati</taxon>
        <taxon>Pseudomonadota</taxon>
        <taxon>Gammaproteobacteria</taxon>
        <taxon>Acidiferrobacterales</taxon>
        <taxon>Acidiferrobacteraceae</taxon>
        <taxon>Acidiferrobacter</taxon>
    </lineage>
</organism>
<dbReference type="SUPFAM" id="SSF52821">
    <property type="entry name" value="Rhodanese/Cell cycle control phosphatase"/>
    <property type="match status" value="2"/>
</dbReference>
<dbReference type="CDD" id="cd01448">
    <property type="entry name" value="TST_Repeat_1"/>
    <property type="match status" value="1"/>
</dbReference>
<evidence type="ECO:0000259" key="2">
    <source>
        <dbReference type="PROSITE" id="PS50206"/>
    </source>
</evidence>
<protein>
    <submittedName>
        <fullName evidence="3">Sulfurtransferase</fullName>
    </submittedName>
</protein>
<dbReference type="InterPro" id="IPR001763">
    <property type="entry name" value="Rhodanese-like_dom"/>
</dbReference>
<feature type="domain" description="Rhodanese" evidence="2">
    <location>
        <begin position="67"/>
        <end position="181"/>
    </location>
</feature>
<dbReference type="OrthoDB" id="9781034at2"/>
<dbReference type="Pfam" id="PF00581">
    <property type="entry name" value="Rhodanese"/>
    <property type="match status" value="2"/>
</dbReference>